<dbReference type="EMBL" id="FSRM01000001">
    <property type="protein sequence ID" value="SIN94482.1"/>
    <property type="molecule type" value="Genomic_DNA"/>
</dbReference>
<sequence>MKISDLSQKIHPFGRKGMFAYAGTEFVARSIVRGISERLERGEEMSEEFILGELNGLNEAERSSVSFAVIYGIDDHHRFRYFHDMQVFKSKVFGDVYFCGSGDNNLTDLL</sequence>
<gene>
    <name evidence="1" type="ORF">SAMN05444168_1558</name>
</gene>
<dbReference type="AlphaFoldDB" id="A0A1N6FGU4"/>
<evidence type="ECO:0000313" key="2">
    <source>
        <dbReference type="Proteomes" id="UP000184693"/>
    </source>
</evidence>
<reference evidence="1 2" key="1">
    <citation type="submission" date="2016-11" db="EMBL/GenBank/DDBJ databases">
        <authorList>
            <person name="Jaros S."/>
            <person name="Januszkiewicz K."/>
            <person name="Wedrychowicz H."/>
        </authorList>
    </citation>
    <scope>NUCLEOTIDE SEQUENCE [LARGE SCALE GENOMIC DNA]</scope>
    <source>
        <strain evidence="1 2">GAS86</strain>
    </source>
</reference>
<proteinExistence type="predicted"/>
<protein>
    <submittedName>
        <fullName evidence="1">Uncharacterized protein</fullName>
    </submittedName>
</protein>
<accession>A0A1N6FGU4</accession>
<name>A0A1N6FGU4_9BURK</name>
<dbReference type="Proteomes" id="UP000184693">
    <property type="component" value="Unassembled WGS sequence"/>
</dbReference>
<evidence type="ECO:0000313" key="1">
    <source>
        <dbReference type="EMBL" id="SIN94482.1"/>
    </source>
</evidence>
<organism evidence="1 2">
    <name type="scientific">Paraburkholderia phenazinium</name>
    <dbReference type="NCBI Taxonomy" id="60549"/>
    <lineage>
        <taxon>Bacteria</taxon>
        <taxon>Pseudomonadati</taxon>
        <taxon>Pseudomonadota</taxon>
        <taxon>Betaproteobacteria</taxon>
        <taxon>Burkholderiales</taxon>
        <taxon>Burkholderiaceae</taxon>
        <taxon>Paraburkholderia</taxon>
    </lineage>
</organism>